<sequence length="650" mass="75053">MLYKISHIQLASLDDLVPATSQQYVVVWRNNIPLGHAWIAGQEDAREKLRAAIQPALDYYRQHGSPLHTVRSETRLSVVICTRNRPASLATCLQSLLSCTDQDFELVVIDNAPDDDATLEVTRKFPAVRYVREKRKGLDIARNTGARTATGDIIAYTDDDVQIPAGWITNLKACFSDPLTMAVTGLVIPASLDTHAQYIFEKKWGFNKGYLPRRFDHRYFLDHSPYGVPAWDVGAGANMAFRKDAFLLAGFFDERLDVGASGCSGDSEMWYRILAEGWNCYYVPELYVFHEHRASDTGLRQQLFGYMRGHVSALLVQHENYGQRGELRRLYRGLPHYYLKRLKQWVQRNHDENLRHIMMEVKGCYSGLRFYKQHKQLQRQDIKVFPSELHQAVRTDEHSIVSVIIPCYNHAQYLKQAISSVLEQTWPHMEVIVIDDGSTDDTAAVCASYSEQIVYRRVERVGLSAARNIGVQHSKGQFLIFLDADDYLYPGAAEQQLFFFGLYPLAGFISGAHDRVDKAGAFLNTVYNNGDGYLSLLQGNYIGMESCILYRRDLFFHFHFDTRLEVCEDYDINLRIARYLPVFHHNNRICAYRIHDRNMSADKKRMLEWVRRVLNKQVPVLQNEEERLALQQGLNNWKLYYTKTRMNEDK</sequence>
<name>A0ABS5IWB7_9BACT</name>
<dbReference type="GO" id="GO:0016757">
    <property type="term" value="F:glycosyltransferase activity"/>
    <property type="evidence" value="ECO:0007669"/>
    <property type="project" value="UniProtKB-KW"/>
</dbReference>
<protein>
    <submittedName>
        <fullName evidence="2">Glycosyltransferase</fullName>
        <ecNumber evidence="2">2.4.-.-</ecNumber>
    </submittedName>
</protein>
<comment type="caution">
    <text evidence="2">The sequence shown here is derived from an EMBL/GenBank/DDBJ whole genome shotgun (WGS) entry which is preliminary data.</text>
</comment>
<dbReference type="Proteomes" id="UP000676386">
    <property type="component" value="Unassembled WGS sequence"/>
</dbReference>
<evidence type="ECO:0000259" key="1">
    <source>
        <dbReference type="Pfam" id="PF00535"/>
    </source>
</evidence>
<dbReference type="InterPro" id="IPR029044">
    <property type="entry name" value="Nucleotide-diphossugar_trans"/>
</dbReference>
<feature type="domain" description="Glycosyltransferase 2-like" evidence="1">
    <location>
        <begin position="77"/>
        <end position="187"/>
    </location>
</feature>
<dbReference type="EC" id="2.4.-.-" evidence="2"/>
<dbReference type="PANTHER" id="PTHR43685">
    <property type="entry name" value="GLYCOSYLTRANSFERASE"/>
    <property type="match status" value="1"/>
</dbReference>
<evidence type="ECO:0000313" key="3">
    <source>
        <dbReference type="Proteomes" id="UP000676386"/>
    </source>
</evidence>
<dbReference type="SUPFAM" id="SSF53448">
    <property type="entry name" value="Nucleotide-diphospho-sugar transferases"/>
    <property type="match status" value="2"/>
</dbReference>
<accession>A0ABS5IWB7</accession>
<proteinExistence type="predicted"/>
<dbReference type="InterPro" id="IPR001173">
    <property type="entry name" value="Glyco_trans_2-like"/>
</dbReference>
<keyword evidence="2" id="KW-0328">Glycosyltransferase</keyword>
<dbReference type="InterPro" id="IPR050834">
    <property type="entry name" value="Glycosyltransf_2"/>
</dbReference>
<feature type="domain" description="Glycosyltransferase 2-like" evidence="1">
    <location>
        <begin position="402"/>
        <end position="555"/>
    </location>
</feature>
<dbReference type="Gene3D" id="3.90.550.10">
    <property type="entry name" value="Spore Coat Polysaccharide Biosynthesis Protein SpsA, Chain A"/>
    <property type="match status" value="2"/>
</dbReference>
<dbReference type="Pfam" id="PF00535">
    <property type="entry name" value="Glycos_transf_2"/>
    <property type="match status" value="2"/>
</dbReference>
<dbReference type="RefSeq" id="WP_211971674.1">
    <property type="nucleotide sequence ID" value="NZ_CBFHAM010000048.1"/>
</dbReference>
<keyword evidence="3" id="KW-1185">Reference proteome</keyword>
<reference evidence="2 3" key="1">
    <citation type="submission" date="2021-04" db="EMBL/GenBank/DDBJ databases">
        <title>Chitinophaga sp. nov., isolated from the rhizosphere soil.</title>
        <authorList>
            <person name="He S."/>
        </authorList>
    </citation>
    <scope>NUCLEOTIDE SEQUENCE [LARGE SCALE GENOMIC DNA]</scope>
    <source>
        <strain evidence="2 3">2R12</strain>
    </source>
</reference>
<dbReference type="PANTHER" id="PTHR43685:SF11">
    <property type="entry name" value="GLYCOSYLTRANSFERASE TAGX-RELATED"/>
    <property type="match status" value="1"/>
</dbReference>
<organism evidence="2 3">
    <name type="scientific">Chitinophaga hostae</name>
    <dbReference type="NCBI Taxonomy" id="2831022"/>
    <lineage>
        <taxon>Bacteria</taxon>
        <taxon>Pseudomonadati</taxon>
        <taxon>Bacteroidota</taxon>
        <taxon>Chitinophagia</taxon>
        <taxon>Chitinophagales</taxon>
        <taxon>Chitinophagaceae</taxon>
        <taxon>Chitinophaga</taxon>
    </lineage>
</organism>
<keyword evidence="2" id="KW-0808">Transferase</keyword>
<evidence type="ECO:0000313" key="2">
    <source>
        <dbReference type="EMBL" id="MBS0026532.1"/>
    </source>
</evidence>
<dbReference type="EMBL" id="JAGTXB010000002">
    <property type="protein sequence ID" value="MBS0026532.1"/>
    <property type="molecule type" value="Genomic_DNA"/>
</dbReference>
<gene>
    <name evidence="2" type="ORF">KE626_04335</name>
</gene>